<dbReference type="OMA" id="PEMMIDE"/>
<comment type="caution">
    <text evidence="1">The sequence shown here is derived from an EMBL/GenBank/DDBJ whole genome shotgun (WGS) entry which is preliminary data.</text>
</comment>
<dbReference type="AlphaFoldDB" id="A0AA38G1Q4"/>
<feature type="non-terminal residue" evidence="1">
    <location>
        <position position="1"/>
    </location>
</feature>
<proteinExistence type="predicted"/>
<organism evidence="1 2">
    <name type="scientific">Taxus chinensis</name>
    <name type="common">Chinese yew</name>
    <name type="synonym">Taxus wallichiana var. chinensis</name>
    <dbReference type="NCBI Taxonomy" id="29808"/>
    <lineage>
        <taxon>Eukaryota</taxon>
        <taxon>Viridiplantae</taxon>
        <taxon>Streptophyta</taxon>
        <taxon>Embryophyta</taxon>
        <taxon>Tracheophyta</taxon>
        <taxon>Spermatophyta</taxon>
        <taxon>Pinopsida</taxon>
        <taxon>Pinidae</taxon>
        <taxon>Conifers II</taxon>
        <taxon>Cupressales</taxon>
        <taxon>Taxaceae</taxon>
        <taxon>Taxus</taxon>
    </lineage>
</organism>
<accession>A0AA38G1Q4</accession>
<reference evidence="1 2" key="1">
    <citation type="journal article" date="2021" name="Nat. Plants">
        <title>The Taxus genome provides insights into paclitaxel biosynthesis.</title>
        <authorList>
            <person name="Xiong X."/>
            <person name="Gou J."/>
            <person name="Liao Q."/>
            <person name="Li Y."/>
            <person name="Zhou Q."/>
            <person name="Bi G."/>
            <person name="Li C."/>
            <person name="Du R."/>
            <person name="Wang X."/>
            <person name="Sun T."/>
            <person name="Guo L."/>
            <person name="Liang H."/>
            <person name="Lu P."/>
            <person name="Wu Y."/>
            <person name="Zhang Z."/>
            <person name="Ro D.K."/>
            <person name="Shang Y."/>
            <person name="Huang S."/>
            <person name="Yan J."/>
        </authorList>
    </citation>
    <scope>NUCLEOTIDE SEQUENCE [LARGE SCALE GENOMIC DNA]</scope>
    <source>
        <strain evidence="1">Ta-2019</strain>
    </source>
</reference>
<evidence type="ECO:0000313" key="1">
    <source>
        <dbReference type="EMBL" id="KAH9313693.1"/>
    </source>
</evidence>
<protein>
    <submittedName>
        <fullName evidence="1">Uncharacterized protein</fullName>
    </submittedName>
</protein>
<gene>
    <name evidence="1" type="ORF">KI387_022320</name>
</gene>
<keyword evidence="2" id="KW-1185">Reference proteome</keyword>
<name>A0AA38G1Q4_TAXCH</name>
<sequence>VEDYLYKKDLYLPLDEPGQPEMMIDEEWKVLDRKALGSIRLSLAASVASNFIEAKTMVELMKSLESLYETPSALNK</sequence>
<dbReference type="EMBL" id="JAHRHJ020000005">
    <property type="protein sequence ID" value="KAH9313693.1"/>
    <property type="molecule type" value="Genomic_DNA"/>
</dbReference>
<dbReference type="Proteomes" id="UP000824469">
    <property type="component" value="Unassembled WGS sequence"/>
</dbReference>
<evidence type="ECO:0000313" key="2">
    <source>
        <dbReference type="Proteomes" id="UP000824469"/>
    </source>
</evidence>
<feature type="non-terminal residue" evidence="1">
    <location>
        <position position="76"/>
    </location>
</feature>